<dbReference type="Pfam" id="PF10612">
    <property type="entry name" value="Spore-coat_CotZ"/>
    <property type="match status" value="1"/>
</dbReference>
<comment type="caution">
    <text evidence="1">The sequence shown here is derived from an EMBL/GenBank/DDBJ whole genome shotgun (WGS) entry which is preliminary data.</text>
</comment>
<accession>A0ABW4LJU4</accession>
<name>A0ABW4LJU4_9BACI</name>
<keyword evidence="1" id="KW-0946">Virion</keyword>
<evidence type="ECO:0000313" key="1">
    <source>
        <dbReference type="EMBL" id="MFD1735479.1"/>
    </source>
</evidence>
<organism evidence="1 2">
    <name type="scientific">Bacillus salitolerans</name>
    <dbReference type="NCBI Taxonomy" id="1437434"/>
    <lineage>
        <taxon>Bacteria</taxon>
        <taxon>Bacillati</taxon>
        <taxon>Bacillota</taxon>
        <taxon>Bacilli</taxon>
        <taxon>Bacillales</taxon>
        <taxon>Bacillaceae</taxon>
        <taxon>Bacillus</taxon>
    </lineage>
</organism>
<dbReference type="RefSeq" id="WP_377926578.1">
    <property type="nucleotide sequence ID" value="NZ_JBHUEM010000003.1"/>
</dbReference>
<keyword evidence="1" id="KW-0167">Capsid protein</keyword>
<dbReference type="Proteomes" id="UP001597214">
    <property type="component" value="Unassembled WGS sequence"/>
</dbReference>
<sequence length="147" mass="16696">MGECHTPVCEALVILKSQQDQLEGCPTDCFSSLLAKLLKVDTIPFMLYTPNGGPLELAGFEHEQYTICTKYFHTRFFRIESIDKENCCAKISLLRPVDLEGYSATSICEVAYLERTKICTVVDLNCFCAVQCLDVELMRKIIIEPKW</sequence>
<keyword evidence="2" id="KW-1185">Reference proteome</keyword>
<dbReference type="InterPro" id="IPR019593">
    <property type="entry name" value="Spore_coat_protein_Z/Y"/>
</dbReference>
<protein>
    <submittedName>
        <fullName evidence="1">CotY/CotZ family spore coat protein</fullName>
    </submittedName>
</protein>
<evidence type="ECO:0000313" key="2">
    <source>
        <dbReference type="Proteomes" id="UP001597214"/>
    </source>
</evidence>
<reference evidence="2" key="1">
    <citation type="journal article" date="2019" name="Int. J. Syst. Evol. Microbiol.">
        <title>The Global Catalogue of Microorganisms (GCM) 10K type strain sequencing project: providing services to taxonomists for standard genome sequencing and annotation.</title>
        <authorList>
            <consortium name="The Broad Institute Genomics Platform"/>
            <consortium name="The Broad Institute Genome Sequencing Center for Infectious Disease"/>
            <person name="Wu L."/>
            <person name="Ma J."/>
        </authorList>
    </citation>
    <scope>NUCLEOTIDE SEQUENCE [LARGE SCALE GENOMIC DNA]</scope>
    <source>
        <strain evidence="2">CCUG 49339</strain>
    </source>
</reference>
<dbReference type="EMBL" id="JBHUEM010000003">
    <property type="protein sequence ID" value="MFD1735479.1"/>
    <property type="molecule type" value="Genomic_DNA"/>
</dbReference>
<gene>
    <name evidence="1" type="ORF">ACFSCX_02780</name>
</gene>
<proteinExistence type="predicted"/>